<name>A0A8X6UZ90_TRICX</name>
<sequence length="78" mass="8846">MYAHTLQDAQLIGYKKSPDSGARFIAFSQSTSSRHLLEDETFNDSYIINNLIDYEDGYEEPDFLTANTTYAGIQLSNK</sequence>
<proteinExistence type="predicted"/>
<dbReference type="Proteomes" id="UP000887159">
    <property type="component" value="Unassembled WGS sequence"/>
</dbReference>
<evidence type="ECO:0000313" key="2">
    <source>
        <dbReference type="Proteomes" id="UP000887159"/>
    </source>
</evidence>
<dbReference type="EMBL" id="BMAU01021202">
    <property type="protein sequence ID" value="GFX98506.1"/>
    <property type="molecule type" value="Genomic_DNA"/>
</dbReference>
<keyword evidence="2" id="KW-1185">Reference proteome</keyword>
<gene>
    <name evidence="1" type="ORF">TNCV_4002751</name>
</gene>
<organism evidence="1 2">
    <name type="scientific">Trichonephila clavipes</name>
    <name type="common">Golden silk orbweaver</name>
    <name type="synonym">Nephila clavipes</name>
    <dbReference type="NCBI Taxonomy" id="2585209"/>
    <lineage>
        <taxon>Eukaryota</taxon>
        <taxon>Metazoa</taxon>
        <taxon>Ecdysozoa</taxon>
        <taxon>Arthropoda</taxon>
        <taxon>Chelicerata</taxon>
        <taxon>Arachnida</taxon>
        <taxon>Araneae</taxon>
        <taxon>Araneomorphae</taxon>
        <taxon>Entelegynae</taxon>
        <taxon>Araneoidea</taxon>
        <taxon>Nephilidae</taxon>
        <taxon>Trichonephila</taxon>
    </lineage>
</organism>
<dbReference type="AlphaFoldDB" id="A0A8X6UZ90"/>
<protein>
    <submittedName>
        <fullName evidence="1">Uncharacterized protein</fullName>
    </submittedName>
</protein>
<accession>A0A8X6UZ90</accession>
<reference evidence="1" key="1">
    <citation type="submission" date="2020-08" db="EMBL/GenBank/DDBJ databases">
        <title>Multicomponent nature underlies the extraordinary mechanical properties of spider dragline silk.</title>
        <authorList>
            <person name="Kono N."/>
            <person name="Nakamura H."/>
            <person name="Mori M."/>
            <person name="Yoshida Y."/>
            <person name="Ohtoshi R."/>
            <person name="Malay A.D."/>
            <person name="Moran D.A.P."/>
            <person name="Tomita M."/>
            <person name="Numata K."/>
            <person name="Arakawa K."/>
        </authorList>
    </citation>
    <scope>NUCLEOTIDE SEQUENCE</scope>
</reference>
<evidence type="ECO:0000313" key="1">
    <source>
        <dbReference type="EMBL" id="GFX98506.1"/>
    </source>
</evidence>
<comment type="caution">
    <text evidence="1">The sequence shown here is derived from an EMBL/GenBank/DDBJ whole genome shotgun (WGS) entry which is preliminary data.</text>
</comment>